<keyword evidence="1" id="KW-0732">Signal</keyword>
<gene>
    <name evidence="2" type="ORF">GCM10025883_22140</name>
</gene>
<dbReference type="EMBL" id="BSUO01000001">
    <property type="protein sequence ID" value="GMA40169.1"/>
    <property type="molecule type" value="Genomic_DNA"/>
</dbReference>
<evidence type="ECO:0000313" key="3">
    <source>
        <dbReference type="Proteomes" id="UP001157126"/>
    </source>
</evidence>
<keyword evidence="3" id="KW-1185">Reference proteome</keyword>
<evidence type="ECO:0000313" key="2">
    <source>
        <dbReference type="EMBL" id="GMA40169.1"/>
    </source>
</evidence>
<accession>A0ABQ6ITX5</accession>
<sequence length="162" mass="16657">MRAGRYICGTTAALLLASGMASAPSSTAAAAPAKSVTTTSTKGVTVATKTAGQYRVVRSAQLRRSTAALQRAATLKAVTKAVHSSEFTEGVAASAYSVRDLRTSGSWARVTLTPKQAAELDPATVLLRKTRSTWTVVDLGTAGVGCEVAPNSTLKALKLECA</sequence>
<name>A0ABQ6ITX5_9MICO</name>
<organism evidence="2 3">
    <name type="scientific">Mobilicoccus caccae</name>
    <dbReference type="NCBI Taxonomy" id="1859295"/>
    <lineage>
        <taxon>Bacteria</taxon>
        <taxon>Bacillati</taxon>
        <taxon>Actinomycetota</taxon>
        <taxon>Actinomycetes</taxon>
        <taxon>Micrococcales</taxon>
        <taxon>Dermatophilaceae</taxon>
        <taxon>Mobilicoccus</taxon>
    </lineage>
</organism>
<feature type="chain" id="PRO_5045551525" description="Secreted protein" evidence="1">
    <location>
        <begin position="24"/>
        <end position="162"/>
    </location>
</feature>
<protein>
    <recommendedName>
        <fullName evidence="4">Secreted protein</fullName>
    </recommendedName>
</protein>
<proteinExistence type="predicted"/>
<dbReference type="Proteomes" id="UP001157126">
    <property type="component" value="Unassembled WGS sequence"/>
</dbReference>
<evidence type="ECO:0000256" key="1">
    <source>
        <dbReference type="SAM" id="SignalP"/>
    </source>
</evidence>
<evidence type="ECO:0008006" key="4">
    <source>
        <dbReference type="Google" id="ProtNLM"/>
    </source>
</evidence>
<comment type="caution">
    <text evidence="2">The sequence shown here is derived from an EMBL/GenBank/DDBJ whole genome shotgun (WGS) entry which is preliminary data.</text>
</comment>
<dbReference type="RefSeq" id="WP_284303913.1">
    <property type="nucleotide sequence ID" value="NZ_BSUO01000001.1"/>
</dbReference>
<feature type="signal peptide" evidence="1">
    <location>
        <begin position="1"/>
        <end position="23"/>
    </location>
</feature>
<reference evidence="3" key="1">
    <citation type="journal article" date="2019" name="Int. J. Syst. Evol. Microbiol.">
        <title>The Global Catalogue of Microorganisms (GCM) 10K type strain sequencing project: providing services to taxonomists for standard genome sequencing and annotation.</title>
        <authorList>
            <consortium name="The Broad Institute Genomics Platform"/>
            <consortium name="The Broad Institute Genome Sequencing Center for Infectious Disease"/>
            <person name="Wu L."/>
            <person name="Ma J."/>
        </authorList>
    </citation>
    <scope>NUCLEOTIDE SEQUENCE [LARGE SCALE GENOMIC DNA]</scope>
    <source>
        <strain evidence="3">NBRC 113072</strain>
    </source>
</reference>